<accession>A0A2P6Q237</accession>
<dbReference type="EMBL" id="PDCK01000043">
    <property type="protein sequence ID" value="PRQ28262.1"/>
    <property type="molecule type" value="Genomic_DNA"/>
</dbReference>
<dbReference type="AlphaFoldDB" id="A0A2P6Q237"/>
<gene>
    <name evidence="1" type="ORF">RchiOBHm_Chr5g0001171</name>
</gene>
<proteinExistence type="predicted"/>
<keyword evidence="2" id="KW-1185">Reference proteome</keyword>
<dbReference type="Gramene" id="PRQ28262">
    <property type="protein sequence ID" value="PRQ28262"/>
    <property type="gene ID" value="RchiOBHm_Chr5g0001171"/>
</dbReference>
<dbReference type="Proteomes" id="UP000238479">
    <property type="component" value="Chromosome 5"/>
</dbReference>
<evidence type="ECO:0000313" key="2">
    <source>
        <dbReference type="Proteomes" id="UP000238479"/>
    </source>
</evidence>
<organism evidence="1 2">
    <name type="scientific">Rosa chinensis</name>
    <name type="common">China rose</name>
    <dbReference type="NCBI Taxonomy" id="74649"/>
    <lineage>
        <taxon>Eukaryota</taxon>
        <taxon>Viridiplantae</taxon>
        <taxon>Streptophyta</taxon>
        <taxon>Embryophyta</taxon>
        <taxon>Tracheophyta</taxon>
        <taxon>Spermatophyta</taxon>
        <taxon>Magnoliopsida</taxon>
        <taxon>eudicotyledons</taxon>
        <taxon>Gunneridae</taxon>
        <taxon>Pentapetalae</taxon>
        <taxon>rosids</taxon>
        <taxon>fabids</taxon>
        <taxon>Rosales</taxon>
        <taxon>Rosaceae</taxon>
        <taxon>Rosoideae</taxon>
        <taxon>Rosoideae incertae sedis</taxon>
        <taxon>Rosa</taxon>
    </lineage>
</organism>
<comment type="caution">
    <text evidence="1">The sequence shown here is derived from an EMBL/GenBank/DDBJ whole genome shotgun (WGS) entry which is preliminary data.</text>
</comment>
<reference evidence="1 2" key="1">
    <citation type="journal article" date="2018" name="Nat. Genet.">
        <title>The Rosa genome provides new insights in the design of modern roses.</title>
        <authorList>
            <person name="Bendahmane M."/>
        </authorList>
    </citation>
    <scope>NUCLEOTIDE SEQUENCE [LARGE SCALE GENOMIC DNA]</scope>
    <source>
        <strain evidence="2">cv. Old Blush</strain>
    </source>
</reference>
<name>A0A2P6Q237_ROSCH</name>
<protein>
    <submittedName>
        <fullName evidence="1">Uncharacterized protein</fullName>
    </submittedName>
</protein>
<evidence type="ECO:0000313" key="1">
    <source>
        <dbReference type="EMBL" id="PRQ28262.1"/>
    </source>
</evidence>
<sequence length="50" mass="5774">MSSTYRTKKINLLPLIFRYTHSSSGFSTKPCDTITESNLRYHCLDACFKP</sequence>